<dbReference type="AlphaFoldDB" id="A0A699GZY6"/>
<sequence>MLPVTQIDTFYNGLTLRHRDTINAAAGGTFMKRRLKECYDLIKNMTAHHNDWDILAQRSESSSSITSFSNQEIVALKAETAEIDKNLMKVLQPPLAKPRMYMLREPIKVVILTNLKNQNRNGNNQERNQFFQGASHGPNPPLTYQALTYQASGYQAPVHQPPIPQPQVVTTAEFTNYMKANDAILKNMQTNMTSLTNSNLELKRMFGQFMKMNTASSSGLGTLSGNIITNPKEDLKGITTRSRTTYQIETLVPNSEPVVAPVTQPVAAPVSAPKPNPKPSIPYPSRFQDQKLSDKANDQKEKFFQIFQDLNFNISFADALILMPKFGPTIKTLLTNIDKLYELARTPLNEYSLTVLLKKLLEKLGEPGKFLIPYDFPGIDECLALARTTPPKRCLTPDSIGLQSSVMPMTWSNLVTLVNVKERFRNVWNSRAIINDRGTHLCNDQFTKVMLKYGVTYRLATSYHPQTSGQVEVSNRGLKNPGKDSGREPCLLVRQVR</sequence>
<dbReference type="Gene3D" id="3.30.420.10">
    <property type="entry name" value="Ribonuclease H-like superfamily/Ribonuclease H"/>
    <property type="match status" value="1"/>
</dbReference>
<dbReference type="InterPro" id="IPR036397">
    <property type="entry name" value="RNaseH_sf"/>
</dbReference>
<dbReference type="GO" id="GO:0003676">
    <property type="term" value="F:nucleic acid binding"/>
    <property type="evidence" value="ECO:0007669"/>
    <property type="project" value="InterPro"/>
</dbReference>
<gene>
    <name evidence="3" type="ORF">Tci_267330</name>
</gene>
<dbReference type="SUPFAM" id="SSF53098">
    <property type="entry name" value="Ribonuclease H-like"/>
    <property type="match status" value="1"/>
</dbReference>
<dbReference type="GO" id="GO:0015074">
    <property type="term" value="P:DNA integration"/>
    <property type="evidence" value="ECO:0007669"/>
    <property type="project" value="InterPro"/>
</dbReference>
<dbReference type="EMBL" id="BKCJ010082022">
    <property type="protein sequence ID" value="GEW95354.1"/>
    <property type="molecule type" value="Genomic_DNA"/>
</dbReference>
<keyword evidence="3" id="KW-0548">Nucleotidyltransferase</keyword>
<keyword evidence="3" id="KW-0808">Transferase</keyword>
<dbReference type="PROSITE" id="PS50994">
    <property type="entry name" value="INTEGRASE"/>
    <property type="match status" value="1"/>
</dbReference>
<accession>A0A699GZY6</accession>
<comment type="caution">
    <text evidence="3">The sequence shown here is derived from an EMBL/GenBank/DDBJ whole genome shotgun (WGS) entry which is preliminary data.</text>
</comment>
<keyword evidence="3" id="KW-0695">RNA-directed DNA polymerase</keyword>
<feature type="domain" description="Integrase catalytic" evidence="2">
    <location>
        <begin position="431"/>
        <end position="480"/>
    </location>
</feature>
<proteinExistence type="predicted"/>
<evidence type="ECO:0000259" key="2">
    <source>
        <dbReference type="PROSITE" id="PS50994"/>
    </source>
</evidence>
<name>A0A699GZY6_TANCI</name>
<evidence type="ECO:0000313" key="3">
    <source>
        <dbReference type="EMBL" id="GEW95354.1"/>
    </source>
</evidence>
<protein>
    <submittedName>
        <fullName evidence="3">Reverse transcriptase domain-containing protein</fullName>
    </submittedName>
</protein>
<reference evidence="3" key="1">
    <citation type="journal article" date="2019" name="Sci. Rep.">
        <title>Draft genome of Tanacetum cinerariifolium, the natural source of mosquito coil.</title>
        <authorList>
            <person name="Yamashiro T."/>
            <person name="Shiraishi A."/>
            <person name="Satake H."/>
            <person name="Nakayama K."/>
        </authorList>
    </citation>
    <scope>NUCLEOTIDE SEQUENCE</scope>
</reference>
<feature type="region of interest" description="Disordered" evidence="1">
    <location>
        <begin position="267"/>
        <end position="287"/>
    </location>
</feature>
<dbReference type="InterPro" id="IPR001584">
    <property type="entry name" value="Integrase_cat-core"/>
</dbReference>
<feature type="compositionally biased region" description="Pro residues" evidence="1">
    <location>
        <begin position="272"/>
        <end position="282"/>
    </location>
</feature>
<dbReference type="InterPro" id="IPR012337">
    <property type="entry name" value="RNaseH-like_sf"/>
</dbReference>
<feature type="region of interest" description="Disordered" evidence="1">
    <location>
        <begin position="468"/>
        <end position="488"/>
    </location>
</feature>
<dbReference type="GO" id="GO:0003964">
    <property type="term" value="F:RNA-directed DNA polymerase activity"/>
    <property type="evidence" value="ECO:0007669"/>
    <property type="project" value="UniProtKB-KW"/>
</dbReference>
<evidence type="ECO:0000256" key="1">
    <source>
        <dbReference type="SAM" id="MobiDB-lite"/>
    </source>
</evidence>
<organism evidence="3">
    <name type="scientific">Tanacetum cinerariifolium</name>
    <name type="common">Dalmatian daisy</name>
    <name type="synonym">Chrysanthemum cinerariifolium</name>
    <dbReference type="NCBI Taxonomy" id="118510"/>
    <lineage>
        <taxon>Eukaryota</taxon>
        <taxon>Viridiplantae</taxon>
        <taxon>Streptophyta</taxon>
        <taxon>Embryophyta</taxon>
        <taxon>Tracheophyta</taxon>
        <taxon>Spermatophyta</taxon>
        <taxon>Magnoliopsida</taxon>
        <taxon>eudicotyledons</taxon>
        <taxon>Gunneridae</taxon>
        <taxon>Pentapetalae</taxon>
        <taxon>asterids</taxon>
        <taxon>campanulids</taxon>
        <taxon>Asterales</taxon>
        <taxon>Asteraceae</taxon>
        <taxon>Asteroideae</taxon>
        <taxon>Anthemideae</taxon>
        <taxon>Anthemidinae</taxon>
        <taxon>Tanacetum</taxon>
    </lineage>
</organism>